<dbReference type="EMBL" id="CP093350">
    <property type="protein sequence ID" value="WOH11131.1"/>
    <property type="molecule type" value="Genomic_DNA"/>
</dbReference>
<keyword evidence="4" id="KW-1185">Reference proteome</keyword>
<feature type="domain" description="DUF7769" evidence="2">
    <location>
        <begin position="85"/>
        <end position="136"/>
    </location>
</feature>
<dbReference type="PANTHER" id="PTHR33889:SF7">
    <property type="entry name" value="OS04G0681850 PROTEIN"/>
    <property type="match status" value="1"/>
</dbReference>
<proteinExistence type="predicted"/>
<feature type="region of interest" description="Disordered" evidence="1">
    <location>
        <begin position="29"/>
        <end position="62"/>
    </location>
</feature>
<dbReference type="AlphaFoldDB" id="A0AAF0XR67"/>
<reference evidence="3" key="2">
    <citation type="submission" date="2022-03" db="EMBL/GenBank/DDBJ databases">
        <title>Draft title - Genomic analysis of global carrot germplasm unveils the trajectory of domestication and the origin of high carotenoid orange carrot.</title>
        <authorList>
            <person name="Iorizzo M."/>
            <person name="Ellison S."/>
            <person name="Senalik D."/>
            <person name="Macko-Podgorni A."/>
            <person name="Grzebelus D."/>
            <person name="Bostan H."/>
            <person name="Rolling W."/>
            <person name="Curaba J."/>
            <person name="Simon P."/>
        </authorList>
    </citation>
    <scope>NUCLEOTIDE SEQUENCE</scope>
    <source>
        <tissue evidence="3">Leaf</tissue>
    </source>
</reference>
<evidence type="ECO:0000256" key="1">
    <source>
        <dbReference type="SAM" id="MobiDB-lite"/>
    </source>
</evidence>
<dbReference type="KEGG" id="dcr:108199080"/>
<dbReference type="Proteomes" id="UP000077755">
    <property type="component" value="Chromosome 8"/>
</dbReference>
<sequence length="156" mass="17778">MDSNHMIDLNMSLDLHEDLLSNEEIISTSTSHNEGRENFSQGHNETHSTQCSSHHHELDLNRPPSPECEVGADDGQVNVKKRKVMTNSERQAVYAALLKASVNGKLKKYSTKKVATKFEVPLRTVQRIWKRAKENVGNDFADVSHRWIKNCGRKRI</sequence>
<gene>
    <name evidence="3" type="ORF">DCAR_0830610</name>
</gene>
<reference evidence="3" key="1">
    <citation type="journal article" date="2016" name="Nat. Genet.">
        <title>A high-quality carrot genome assembly provides new insights into carotenoid accumulation and asterid genome evolution.</title>
        <authorList>
            <person name="Iorizzo M."/>
            <person name="Ellison S."/>
            <person name="Senalik D."/>
            <person name="Zeng P."/>
            <person name="Satapoomin P."/>
            <person name="Huang J."/>
            <person name="Bowman M."/>
            <person name="Iovene M."/>
            <person name="Sanseverino W."/>
            <person name="Cavagnaro P."/>
            <person name="Yildiz M."/>
            <person name="Macko-Podgorni A."/>
            <person name="Moranska E."/>
            <person name="Grzebelus E."/>
            <person name="Grzebelus D."/>
            <person name="Ashrafi H."/>
            <person name="Zheng Z."/>
            <person name="Cheng S."/>
            <person name="Spooner D."/>
            <person name="Van Deynze A."/>
            <person name="Simon P."/>
        </authorList>
    </citation>
    <scope>NUCLEOTIDE SEQUENCE</scope>
    <source>
        <tissue evidence="3">Leaf</tissue>
    </source>
</reference>
<dbReference type="InterPro" id="IPR056671">
    <property type="entry name" value="DUF7769"/>
</dbReference>
<dbReference type="PANTHER" id="PTHR33889">
    <property type="entry name" value="OS04G0681850 PROTEIN"/>
    <property type="match status" value="1"/>
</dbReference>
<organism evidence="3 4">
    <name type="scientific">Daucus carota subsp. sativus</name>
    <name type="common">Carrot</name>
    <dbReference type="NCBI Taxonomy" id="79200"/>
    <lineage>
        <taxon>Eukaryota</taxon>
        <taxon>Viridiplantae</taxon>
        <taxon>Streptophyta</taxon>
        <taxon>Embryophyta</taxon>
        <taxon>Tracheophyta</taxon>
        <taxon>Spermatophyta</taxon>
        <taxon>Magnoliopsida</taxon>
        <taxon>eudicotyledons</taxon>
        <taxon>Gunneridae</taxon>
        <taxon>Pentapetalae</taxon>
        <taxon>asterids</taxon>
        <taxon>campanulids</taxon>
        <taxon>Apiales</taxon>
        <taxon>Apiaceae</taxon>
        <taxon>Apioideae</taxon>
        <taxon>Scandiceae</taxon>
        <taxon>Daucinae</taxon>
        <taxon>Daucus</taxon>
        <taxon>Daucus sect. Daucus</taxon>
    </lineage>
</organism>
<dbReference type="Pfam" id="PF24964">
    <property type="entry name" value="DUF7769"/>
    <property type="match status" value="1"/>
</dbReference>
<accession>A0AAF0XR67</accession>
<evidence type="ECO:0000313" key="4">
    <source>
        <dbReference type="Proteomes" id="UP000077755"/>
    </source>
</evidence>
<protein>
    <recommendedName>
        <fullName evidence="2">DUF7769 domain-containing protein</fullName>
    </recommendedName>
</protein>
<evidence type="ECO:0000259" key="2">
    <source>
        <dbReference type="Pfam" id="PF24964"/>
    </source>
</evidence>
<name>A0AAF0XR67_DAUCS</name>
<feature type="compositionally biased region" description="Polar residues" evidence="1">
    <location>
        <begin position="29"/>
        <end position="52"/>
    </location>
</feature>
<evidence type="ECO:0000313" key="3">
    <source>
        <dbReference type="EMBL" id="WOH11131.1"/>
    </source>
</evidence>